<proteinExistence type="predicted"/>
<sequence length="369" mass="41693">MEIHELAKAGQHTANEVIKKATQTAYEASFKKFSNFCITNGYPDPWHERHYELPVFLVAYLQSISASSSILLQTAEKARSGVASYYSSHQKQRRNRCQHVECTRGRVWRKARIRKFARDPFVRQFMRGLKKKKASEYVPAKAAPISLDMIIVLHAFMDSPVGVEGFSEESRVWFKAVSSFAFYGMCRTNEVLDLQWKGVTLRQTHCSVVSPDEVIEYGTYALFNRKTAVAEGRMYNSRHMSKDELAINAYLLLVNWVCYASQRKGHHWCDDDYVFPALNNISKKVLKTNDTATGCKKVGVGWVKKMSEQVFIKLLNCIVRGALTEMVKRSLATFPSTGSTVGLSSTPFVVPAPNTDSCTHSPLAACRFV</sequence>
<dbReference type="OrthoDB" id="102312at2759"/>
<organism evidence="1 2">
    <name type="scientific">Phytophthora nicotianae P10297</name>
    <dbReference type="NCBI Taxonomy" id="1317064"/>
    <lineage>
        <taxon>Eukaryota</taxon>
        <taxon>Sar</taxon>
        <taxon>Stramenopiles</taxon>
        <taxon>Oomycota</taxon>
        <taxon>Peronosporomycetes</taxon>
        <taxon>Peronosporales</taxon>
        <taxon>Peronosporaceae</taxon>
        <taxon>Phytophthora</taxon>
    </lineage>
</organism>
<name>W2ZGG9_PHYNI</name>
<dbReference type="EMBL" id="ANIY01001582">
    <property type="protein sequence ID" value="ETP46155.1"/>
    <property type="molecule type" value="Genomic_DNA"/>
</dbReference>
<protein>
    <submittedName>
        <fullName evidence="1">Uncharacterized protein</fullName>
    </submittedName>
</protein>
<accession>W2ZGG9</accession>
<evidence type="ECO:0000313" key="2">
    <source>
        <dbReference type="Proteomes" id="UP000018948"/>
    </source>
</evidence>
<dbReference type="Proteomes" id="UP000018948">
    <property type="component" value="Unassembled WGS sequence"/>
</dbReference>
<reference evidence="1 2" key="1">
    <citation type="submission" date="2013-11" db="EMBL/GenBank/DDBJ databases">
        <title>The Genome Sequence of Phytophthora parasitica P10297.</title>
        <authorList>
            <consortium name="The Broad Institute Genomics Platform"/>
            <person name="Russ C."/>
            <person name="Tyler B."/>
            <person name="Panabieres F."/>
            <person name="Shan W."/>
            <person name="Tripathy S."/>
            <person name="Grunwald N."/>
            <person name="Machado M."/>
            <person name="Johnson C.S."/>
            <person name="Walker B."/>
            <person name="Young S.K."/>
            <person name="Zeng Q."/>
            <person name="Gargeya S."/>
            <person name="Fitzgerald M."/>
            <person name="Haas B."/>
            <person name="Abouelleil A."/>
            <person name="Allen A.W."/>
            <person name="Alvarado L."/>
            <person name="Arachchi H.M."/>
            <person name="Berlin A.M."/>
            <person name="Chapman S.B."/>
            <person name="Gainer-Dewar J."/>
            <person name="Goldberg J."/>
            <person name="Griggs A."/>
            <person name="Gujja S."/>
            <person name="Hansen M."/>
            <person name="Howarth C."/>
            <person name="Imamovic A."/>
            <person name="Ireland A."/>
            <person name="Larimer J."/>
            <person name="McCowan C."/>
            <person name="Murphy C."/>
            <person name="Pearson M."/>
            <person name="Poon T.W."/>
            <person name="Priest M."/>
            <person name="Roberts A."/>
            <person name="Saif S."/>
            <person name="Shea T."/>
            <person name="Sisk P."/>
            <person name="Sykes S."/>
            <person name="Wortman J."/>
            <person name="Nusbaum C."/>
            <person name="Birren B."/>
        </authorList>
    </citation>
    <scope>NUCLEOTIDE SEQUENCE [LARGE SCALE GENOMIC DNA]</scope>
    <source>
        <strain evidence="1 2">P10297</strain>
    </source>
</reference>
<dbReference type="AlphaFoldDB" id="W2ZGG9"/>
<comment type="caution">
    <text evidence="1">The sequence shown here is derived from an EMBL/GenBank/DDBJ whole genome shotgun (WGS) entry which is preliminary data.</text>
</comment>
<gene>
    <name evidence="1" type="ORF">F442_07558</name>
</gene>
<evidence type="ECO:0000313" key="1">
    <source>
        <dbReference type="EMBL" id="ETP46155.1"/>
    </source>
</evidence>